<evidence type="ECO:0000313" key="4">
    <source>
        <dbReference type="Proteomes" id="UP001156441"/>
    </source>
</evidence>
<evidence type="ECO:0000313" key="3">
    <source>
        <dbReference type="EMBL" id="MCT2585434.1"/>
    </source>
</evidence>
<dbReference type="Proteomes" id="UP001156441">
    <property type="component" value="Unassembled WGS sequence"/>
</dbReference>
<comment type="similarity">
    <text evidence="1">Belongs to the AHA1 family.</text>
</comment>
<organism evidence="3 4">
    <name type="scientific">Actinophytocola gossypii</name>
    <dbReference type="NCBI Taxonomy" id="2812003"/>
    <lineage>
        <taxon>Bacteria</taxon>
        <taxon>Bacillati</taxon>
        <taxon>Actinomycetota</taxon>
        <taxon>Actinomycetes</taxon>
        <taxon>Pseudonocardiales</taxon>
        <taxon>Pseudonocardiaceae</taxon>
    </lineage>
</organism>
<proteinExistence type="inferred from homology"/>
<dbReference type="Gene3D" id="3.30.530.20">
    <property type="match status" value="2"/>
</dbReference>
<dbReference type="InterPro" id="IPR013538">
    <property type="entry name" value="ASHA1/2-like_C"/>
</dbReference>
<evidence type="ECO:0000259" key="2">
    <source>
        <dbReference type="Pfam" id="PF08327"/>
    </source>
</evidence>
<evidence type="ECO:0000256" key="1">
    <source>
        <dbReference type="ARBA" id="ARBA00006817"/>
    </source>
</evidence>
<dbReference type="Pfam" id="PF08327">
    <property type="entry name" value="AHSA1"/>
    <property type="match status" value="2"/>
</dbReference>
<feature type="domain" description="Activator of Hsp90 ATPase homologue 1/2-like C-terminal" evidence="2">
    <location>
        <begin position="164"/>
        <end position="267"/>
    </location>
</feature>
<comment type="caution">
    <text evidence="3">The sequence shown here is derived from an EMBL/GenBank/DDBJ whole genome shotgun (WGS) entry which is preliminary data.</text>
</comment>
<gene>
    <name evidence="3" type="ORF">JT362_20135</name>
</gene>
<sequence length="285" mass="31553">MGDVFGIRARFDREHAAVWHALTDPASLRAWLGADHVEVALAENRFAFWGRRIPQGAPGRQRLLSVSPDHLGFQWVLDDRQTTVDLQLSAADGGTSLVLRQDGLPTLDELMSPDGRRDGRHTMHTFWPLAIGNLAELLAGRDVLPGTDFGEERATEIRVVLTIDAPASEVFASLTEPELVERWWGYAPEIEPRVGGAVTFGGRGRVTEFDEGRVFAYAEDGMVTRWELAESDGRTTLTFVQSGFGPDELDNAAQHEAGWRGGLLELRRMHELGAAWERASSELPE</sequence>
<dbReference type="InterPro" id="IPR023393">
    <property type="entry name" value="START-like_dom_sf"/>
</dbReference>
<reference evidence="3 4" key="1">
    <citation type="submission" date="2021-02" db="EMBL/GenBank/DDBJ databases">
        <title>Actinophytocola xerophila sp. nov., isolated from soil of cotton cropping field.</title>
        <authorList>
            <person name="Huang R."/>
            <person name="Chen X."/>
            <person name="Ge X."/>
            <person name="Liu W."/>
        </authorList>
    </citation>
    <scope>NUCLEOTIDE SEQUENCE [LARGE SCALE GENOMIC DNA]</scope>
    <source>
        <strain evidence="3 4">S1-96</strain>
    </source>
</reference>
<dbReference type="RefSeq" id="WP_260193002.1">
    <property type="nucleotide sequence ID" value="NZ_JAFFZE010000015.1"/>
</dbReference>
<dbReference type="EMBL" id="JAFFZE010000015">
    <property type="protein sequence ID" value="MCT2585434.1"/>
    <property type="molecule type" value="Genomic_DNA"/>
</dbReference>
<dbReference type="SUPFAM" id="SSF55961">
    <property type="entry name" value="Bet v1-like"/>
    <property type="match status" value="2"/>
</dbReference>
<keyword evidence="4" id="KW-1185">Reference proteome</keyword>
<feature type="domain" description="Activator of Hsp90 ATPase homologue 1/2-like C-terminal" evidence="2">
    <location>
        <begin position="16"/>
        <end position="138"/>
    </location>
</feature>
<name>A0ABT2JC34_9PSEU</name>
<dbReference type="CDD" id="cd07814">
    <property type="entry name" value="SRPBCC_CalC_Aha1-like"/>
    <property type="match status" value="2"/>
</dbReference>
<protein>
    <submittedName>
        <fullName evidence="3">SRPBCC domain-containing protein</fullName>
    </submittedName>
</protein>
<accession>A0ABT2JC34</accession>